<keyword evidence="4" id="KW-1185">Reference proteome</keyword>
<feature type="compositionally biased region" description="Basic and acidic residues" evidence="1">
    <location>
        <begin position="180"/>
        <end position="201"/>
    </location>
</feature>
<proteinExistence type="predicted"/>
<protein>
    <submittedName>
        <fullName evidence="3">TasA anchoring/assembly protein</fullName>
    </submittedName>
</protein>
<dbReference type="AlphaFoldDB" id="A0A1M5FET1"/>
<keyword evidence="2" id="KW-1133">Transmembrane helix</keyword>
<name>A0A1M5FET1_9BACI</name>
<dbReference type="InterPro" id="IPR023848">
    <property type="entry name" value="TasA"/>
</dbReference>
<dbReference type="Proteomes" id="UP000183988">
    <property type="component" value="Unassembled WGS sequence"/>
</dbReference>
<keyword evidence="2" id="KW-0472">Membrane</keyword>
<evidence type="ECO:0000256" key="2">
    <source>
        <dbReference type="SAM" id="Phobius"/>
    </source>
</evidence>
<feature type="compositionally biased region" description="Acidic residues" evidence="1">
    <location>
        <begin position="217"/>
        <end position="266"/>
    </location>
</feature>
<sequence>MRRSRLDRYKKKHRKLIMLVQIIVIFYASIVSVSLLTNNTVAYYSSKSTVNTPISTASDWWDGSKLKFLGNGNEVIKSCSTIEISAEIKNKGKNMSKGTEYEVYYSSQEGNAKKHGEHIGDGIIPPLENGESTELSYEANEEGWYVFKAYQSVGYNDNYDERSVIWSKEFKIKCIENKQPKEEKETNETEDNIEGKDKEVTESEEQDDTNRDANHETDEETDSSDQTEESLPEDERLEGDEESKLEDGNEMEQGDQEEEINSEDVEQNQVNSGIEEEGEE</sequence>
<evidence type="ECO:0000313" key="3">
    <source>
        <dbReference type="EMBL" id="SHF89642.1"/>
    </source>
</evidence>
<dbReference type="GO" id="GO:0097311">
    <property type="term" value="C:bacterial biofilm matrix"/>
    <property type="evidence" value="ECO:0007669"/>
    <property type="project" value="InterPro"/>
</dbReference>
<dbReference type="NCBIfam" id="TIGR04087">
    <property type="entry name" value="YqxM_for_SipW"/>
    <property type="match status" value="1"/>
</dbReference>
<gene>
    <name evidence="3" type="ORF">SAMN05216225_100844</name>
</gene>
<accession>A0A1M5FET1</accession>
<feature type="region of interest" description="Disordered" evidence="1">
    <location>
        <begin position="180"/>
        <end position="280"/>
    </location>
</feature>
<feature type="transmembrane region" description="Helical" evidence="2">
    <location>
        <begin position="16"/>
        <end position="36"/>
    </location>
</feature>
<evidence type="ECO:0000313" key="4">
    <source>
        <dbReference type="Proteomes" id="UP000183988"/>
    </source>
</evidence>
<dbReference type="EMBL" id="FQVW01000008">
    <property type="protein sequence ID" value="SHF89642.1"/>
    <property type="molecule type" value="Genomic_DNA"/>
</dbReference>
<dbReference type="STRING" id="930117.SAMN05216225_100844"/>
<keyword evidence="2" id="KW-0812">Transmembrane</keyword>
<organism evidence="3 4">
    <name type="scientific">Ornithinibacillus halophilus</name>
    <dbReference type="NCBI Taxonomy" id="930117"/>
    <lineage>
        <taxon>Bacteria</taxon>
        <taxon>Bacillati</taxon>
        <taxon>Bacillota</taxon>
        <taxon>Bacilli</taxon>
        <taxon>Bacillales</taxon>
        <taxon>Bacillaceae</taxon>
        <taxon>Ornithinibacillus</taxon>
    </lineage>
</organism>
<evidence type="ECO:0000256" key="1">
    <source>
        <dbReference type="SAM" id="MobiDB-lite"/>
    </source>
</evidence>
<reference evidence="3 4" key="1">
    <citation type="submission" date="2016-11" db="EMBL/GenBank/DDBJ databases">
        <authorList>
            <person name="Jaros S."/>
            <person name="Januszkiewicz K."/>
            <person name="Wedrychowicz H."/>
        </authorList>
    </citation>
    <scope>NUCLEOTIDE SEQUENCE [LARGE SCALE GENOMIC DNA]</scope>
    <source>
        <strain evidence="3 4">IBRC-M 10683</strain>
    </source>
</reference>